<evidence type="ECO:0000313" key="2">
    <source>
        <dbReference type="Proteomes" id="UP000500826"/>
    </source>
</evidence>
<evidence type="ECO:0008006" key="3">
    <source>
        <dbReference type="Google" id="ProtNLM"/>
    </source>
</evidence>
<protein>
    <recommendedName>
        <fullName evidence="3">GrpB family protein</fullName>
    </recommendedName>
</protein>
<dbReference type="InterPro" id="IPR007344">
    <property type="entry name" value="GrpB/CoaE"/>
</dbReference>
<keyword evidence="2" id="KW-1185">Reference proteome</keyword>
<gene>
    <name evidence="1" type="ORF">HK414_24030</name>
</gene>
<evidence type="ECO:0000313" key="1">
    <source>
        <dbReference type="EMBL" id="QJW85336.1"/>
    </source>
</evidence>
<proteinExistence type="predicted"/>
<dbReference type="EMBL" id="CP053418">
    <property type="protein sequence ID" value="QJW85336.1"/>
    <property type="molecule type" value="Genomic_DNA"/>
</dbReference>
<dbReference type="SUPFAM" id="SSF81301">
    <property type="entry name" value="Nucleotidyltransferase"/>
    <property type="match status" value="1"/>
</dbReference>
<reference evidence="1 2" key="1">
    <citation type="submission" date="2020-05" db="EMBL/GenBank/DDBJ databases">
        <title>Ramlibacter rhizophilus sp. nov., isolated from rhizosphere soil of national flower Mugunghwa from South Korea.</title>
        <authorList>
            <person name="Zheng-Fei Y."/>
            <person name="Huan T."/>
        </authorList>
    </citation>
    <scope>NUCLEOTIDE SEQUENCE [LARGE SCALE GENOMIC DNA]</scope>
    <source>
        <strain evidence="1 2">H242</strain>
    </source>
</reference>
<dbReference type="InterPro" id="IPR043519">
    <property type="entry name" value="NT_sf"/>
</dbReference>
<name>A0ABX6P8P0_9BURK</name>
<dbReference type="Gene3D" id="3.30.460.10">
    <property type="entry name" value="Beta Polymerase, domain 2"/>
    <property type="match status" value="1"/>
</dbReference>
<dbReference type="Proteomes" id="UP000500826">
    <property type="component" value="Chromosome"/>
</dbReference>
<dbReference type="PANTHER" id="PTHR34822">
    <property type="entry name" value="GRPB DOMAIN PROTEIN (AFU_ORTHOLOGUE AFUA_1G01530)"/>
    <property type="match status" value="1"/>
</dbReference>
<dbReference type="Pfam" id="PF04229">
    <property type="entry name" value="GrpB"/>
    <property type="match status" value="1"/>
</dbReference>
<accession>A0ABX6P8P0</accession>
<dbReference type="PANTHER" id="PTHR34822:SF1">
    <property type="entry name" value="GRPB FAMILY PROTEIN"/>
    <property type="match status" value="1"/>
</dbReference>
<sequence length="77" mass="8584">MHLCVVGGEQERRHLAFRDFLRSHPAVAGEYLLLKQHLATVHRGDSMQSREAYSAAKSAFVESVLKRAIGRCNPHAA</sequence>
<organism evidence="1 2">
    <name type="scientific">Ramlibacter terrae</name>
    <dbReference type="NCBI Taxonomy" id="2732511"/>
    <lineage>
        <taxon>Bacteria</taxon>
        <taxon>Pseudomonadati</taxon>
        <taxon>Pseudomonadota</taxon>
        <taxon>Betaproteobacteria</taxon>
        <taxon>Burkholderiales</taxon>
        <taxon>Comamonadaceae</taxon>
        <taxon>Ramlibacter</taxon>
    </lineage>
</organism>
<reference evidence="1 2" key="2">
    <citation type="submission" date="2020-05" db="EMBL/GenBank/DDBJ databases">
        <authorList>
            <person name="Khan S.A."/>
            <person name="Jeon C.O."/>
            <person name="Chun B.H."/>
        </authorList>
    </citation>
    <scope>NUCLEOTIDE SEQUENCE [LARGE SCALE GENOMIC DNA]</scope>
    <source>
        <strain evidence="1 2">H242</strain>
    </source>
</reference>